<dbReference type="CDD" id="cd07505">
    <property type="entry name" value="HAD_BPGM-like"/>
    <property type="match status" value="1"/>
</dbReference>
<proteinExistence type="predicted"/>
<gene>
    <name evidence="1" type="ORF">IAC73_06000</name>
</gene>
<dbReference type="AlphaFoldDB" id="A0A9D1NAM6"/>
<accession>A0A9D1NAM6</accession>
<evidence type="ECO:0000313" key="2">
    <source>
        <dbReference type="Proteomes" id="UP000886857"/>
    </source>
</evidence>
<dbReference type="GO" id="GO:0008967">
    <property type="term" value="F:phosphoglycolate phosphatase activity"/>
    <property type="evidence" value="ECO:0007669"/>
    <property type="project" value="TreeGrafter"/>
</dbReference>
<dbReference type="EMBL" id="DVOE01000089">
    <property type="protein sequence ID" value="HIU99375.1"/>
    <property type="molecule type" value="Genomic_DNA"/>
</dbReference>
<dbReference type="NCBIfam" id="TIGR01509">
    <property type="entry name" value="HAD-SF-IA-v3"/>
    <property type="match status" value="1"/>
</dbReference>
<evidence type="ECO:0000313" key="1">
    <source>
        <dbReference type="EMBL" id="HIU99375.1"/>
    </source>
</evidence>
<protein>
    <submittedName>
        <fullName evidence="1">HAD family phosphatase</fullName>
    </submittedName>
</protein>
<dbReference type="SUPFAM" id="SSF56784">
    <property type="entry name" value="HAD-like"/>
    <property type="match status" value="1"/>
</dbReference>
<dbReference type="Gene3D" id="3.40.50.1000">
    <property type="entry name" value="HAD superfamily/HAD-like"/>
    <property type="match status" value="1"/>
</dbReference>
<dbReference type="SFLD" id="SFLDG01129">
    <property type="entry name" value="C1.5:_HAD__Beta-PGM__Phosphata"/>
    <property type="match status" value="1"/>
</dbReference>
<dbReference type="InterPro" id="IPR023198">
    <property type="entry name" value="PGP-like_dom2"/>
</dbReference>
<dbReference type="PANTHER" id="PTHR43434">
    <property type="entry name" value="PHOSPHOGLYCOLATE PHOSPHATASE"/>
    <property type="match status" value="1"/>
</dbReference>
<dbReference type="Pfam" id="PF00702">
    <property type="entry name" value="Hydrolase"/>
    <property type="match status" value="1"/>
</dbReference>
<name>A0A9D1NAM6_9FIRM</name>
<dbReference type="InterPro" id="IPR006439">
    <property type="entry name" value="HAD-SF_hydro_IA"/>
</dbReference>
<reference evidence="1" key="1">
    <citation type="submission" date="2020-10" db="EMBL/GenBank/DDBJ databases">
        <authorList>
            <person name="Gilroy R."/>
        </authorList>
    </citation>
    <scope>NUCLEOTIDE SEQUENCE</scope>
    <source>
        <strain evidence="1">10406</strain>
    </source>
</reference>
<dbReference type="InterPro" id="IPR023214">
    <property type="entry name" value="HAD_sf"/>
</dbReference>
<comment type="caution">
    <text evidence="1">The sequence shown here is derived from an EMBL/GenBank/DDBJ whole genome shotgun (WGS) entry which is preliminary data.</text>
</comment>
<dbReference type="PANTHER" id="PTHR43434:SF1">
    <property type="entry name" value="PHOSPHOGLYCOLATE PHOSPHATASE"/>
    <property type="match status" value="1"/>
</dbReference>
<dbReference type="InterPro" id="IPR050155">
    <property type="entry name" value="HAD-like_hydrolase_sf"/>
</dbReference>
<sequence>MRDFFEFEGYIFDLDGTLFDSMGLWAEVYRKALCGFGVAEIPADYIREVNVRSVSEGARYTAERFSLPVSGEGVVAAWTAIAGDVYATSVEMKQGAAELLVRLAGAGKKIGVATALDEALAMPCFERHGLRSSVHSLTTVEEAGADKNFPDVYLLECAKLGCAPGETVVVEDSATGARAAKSAGFCVVGVFDPNADCPREELAAVCDRCVDSLAELL</sequence>
<dbReference type="InterPro" id="IPR036412">
    <property type="entry name" value="HAD-like_sf"/>
</dbReference>
<dbReference type="Gene3D" id="1.10.150.240">
    <property type="entry name" value="Putative phosphatase, domain 2"/>
    <property type="match status" value="1"/>
</dbReference>
<dbReference type="GO" id="GO:0006281">
    <property type="term" value="P:DNA repair"/>
    <property type="evidence" value="ECO:0007669"/>
    <property type="project" value="TreeGrafter"/>
</dbReference>
<organism evidence="1 2">
    <name type="scientific">Candidatus Limadaptatus stercoripullorum</name>
    <dbReference type="NCBI Taxonomy" id="2840846"/>
    <lineage>
        <taxon>Bacteria</taxon>
        <taxon>Bacillati</taxon>
        <taxon>Bacillota</taxon>
        <taxon>Clostridia</taxon>
        <taxon>Eubacteriales</taxon>
        <taxon>Candidatus Limadaptatus</taxon>
    </lineage>
</organism>
<dbReference type="SFLD" id="SFLDS00003">
    <property type="entry name" value="Haloacid_Dehalogenase"/>
    <property type="match status" value="1"/>
</dbReference>
<reference evidence="1" key="2">
    <citation type="journal article" date="2021" name="PeerJ">
        <title>Extensive microbial diversity within the chicken gut microbiome revealed by metagenomics and culture.</title>
        <authorList>
            <person name="Gilroy R."/>
            <person name="Ravi A."/>
            <person name="Getino M."/>
            <person name="Pursley I."/>
            <person name="Horton D.L."/>
            <person name="Alikhan N.F."/>
            <person name="Baker D."/>
            <person name="Gharbi K."/>
            <person name="Hall N."/>
            <person name="Watson M."/>
            <person name="Adriaenssens E.M."/>
            <person name="Foster-Nyarko E."/>
            <person name="Jarju S."/>
            <person name="Secka A."/>
            <person name="Antonio M."/>
            <person name="Oren A."/>
            <person name="Chaudhuri R.R."/>
            <person name="La Ragione R."/>
            <person name="Hildebrand F."/>
            <person name="Pallen M.J."/>
        </authorList>
    </citation>
    <scope>NUCLEOTIDE SEQUENCE</scope>
    <source>
        <strain evidence="1">10406</strain>
    </source>
</reference>
<dbReference type="Proteomes" id="UP000886857">
    <property type="component" value="Unassembled WGS sequence"/>
</dbReference>